<comment type="caution">
    <text evidence="2">The sequence shown here is derived from an EMBL/GenBank/DDBJ whole genome shotgun (WGS) entry which is preliminary data.</text>
</comment>
<dbReference type="EMBL" id="JAPFRF010000001">
    <property type="protein sequence ID" value="KAJ7345938.1"/>
    <property type="molecule type" value="Genomic_DNA"/>
</dbReference>
<feature type="region of interest" description="Disordered" evidence="1">
    <location>
        <begin position="1"/>
        <end position="42"/>
    </location>
</feature>
<sequence>MHRGCRVHLPPARLPHSGEGQSGGGSKMNCSSPPPRGPPQIGQALWELPTVFHSLQGEWGGRRTLRTPDPLQCDEGGRLQEEQAAARVTASRQIDPGGDKQQATWGMAAAAAASDVPLMNPQPPSRSWRKGGKRGTGGGCIIQMPLAMILHQFIWEQTEEKSHSLQRHFKETTKGHVCGEPKSLIKRSRSSSIVRCLSKFLNVHIWP</sequence>
<keyword evidence="3" id="KW-1185">Reference proteome</keyword>
<name>A0A9Q0Y972_9SAUR</name>
<organism evidence="2 3">
    <name type="scientific">Phrynocephalus forsythii</name>
    <dbReference type="NCBI Taxonomy" id="171643"/>
    <lineage>
        <taxon>Eukaryota</taxon>
        <taxon>Metazoa</taxon>
        <taxon>Chordata</taxon>
        <taxon>Craniata</taxon>
        <taxon>Vertebrata</taxon>
        <taxon>Euteleostomi</taxon>
        <taxon>Lepidosauria</taxon>
        <taxon>Squamata</taxon>
        <taxon>Bifurcata</taxon>
        <taxon>Unidentata</taxon>
        <taxon>Episquamata</taxon>
        <taxon>Toxicofera</taxon>
        <taxon>Iguania</taxon>
        <taxon>Acrodonta</taxon>
        <taxon>Agamidae</taxon>
        <taxon>Agaminae</taxon>
        <taxon>Phrynocephalus</taxon>
    </lineage>
</organism>
<dbReference type="AlphaFoldDB" id="A0A9Q0Y972"/>
<evidence type="ECO:0000313" key="3">
    <source>
        <dbReference type="Proteomes" id="UP001142489"/>
    </source>
</evidence>
<reference evidence="2" key="1">
    <citation type="journal article" date="2023" name="DNA Res.">
        <title>Chromosome-level genome assembly of Phrynocephalus forsythii using third-generation DNA sequencing and Hi-C analysis.</title>
        <authorList>
            <person name="Qi Y."/>
            <person name="Zhao W."/>
            <person name="Zhao Y."/>
            <person name="Niu C."/>
            <person name="Cao S."/>
            <person name="Zhang Y."/>
        </authorList>
    </citation>
    <scope>NUCLEOTIDE SEQUENCE</scope>
    <source>
        <tissue evidence="2">Muscle</tissue>
    </source>
</reference>
<protein>
    <submittedName>
        <fullName evidence="2">Uncharacterized protein</fullName>
    </submittedName>
</protein>
<proteinExistence type="predicted"/>
<dbReference type="Proteomes" id="UP001142489">
    <property type="component" value="Unassembled WGS sequence"/>
</dbReference>
<gene>
    <name evidence="2" type="ORF">JRQ81_001888</name>
</gene>
<evidence type="ECO:0000256" key="1">
    <source>
        <dbReference type="SAM" id="MobiDB-lite"/>
    </source>
</evidence>
<accession>A0A9Q0Y972</accession>
<evidence type="ECO:0000313" key="2">
    <source>
        <dbReference type="EMBL" id="KAJ7345938.1"/>
    </source>
</evidence>